<accession>A0A7S2RCV5</accession>
<reference evidence="2" key="1">
    <citation type="submission" date="2021-01" db="EMBL/GenBank/DDBJ databases">
        <authorList>
            <person name="Corre E."/>
            <person name="Pelletier E."/>
            <person name="Niang G."/>
            <person name="Scheremetjew M."/>
            <person name="Finn R."/>
            <person name="Kale V."/>
            <person name="Holt S."/>
            <person name="Cochrane G."/>
            <person name="Meng A."/>
            <person name="Brown T."/>
            <person name="Cohen L."/>
        </authorList>
    </citation>
    <scope>NUCLEOTIDE SEQUENCE</scope>
    <source>
        <strain evidence="2">NY070348D</strain>
    </source>
</reference>
<organism evidence="2">
    <name type="scientific">Mucochytrium quahogii</name>
    <dbReference type="NCBI Taxonomy" id="96639"/>
    <lineage>
        <taxon>Eukaryota</taxon>
        <taxon>Sar</taxon>
        <taxon>Stramenopiles</taxon>
        <taxon>Bigyra</taxon>
        <taxon>Labyrinthulomycetes</taxon>
        <taxon>Thraustochytrida</taxon>
        <taxon>Thraustochytriidae</taxon>
        <taxon>Mucochytrium</taxon>
    </lineage>
</organism>
<dbReference type="EMBL" id="HBHK01003330">
    <property type="protein sequence ID" value="CAD9667181.1"/>
    <property type="molecule type" value="Transcribed_RNA"/>
</dbReference>
<dbReference type="AlphaFoldDB" id="A0A7S2RCV5"/>
<evidence type="ECO:0000313" key="1">
    <source>
        <dbReference type="EMBL" id="CAD9667178.1"/>
    </source>
</evidence>
<proteinExistence type="predicted"/>
<gene>
    <name evidence="1" type="ORF">QSP1433_LOCUS1991</name>
    <name evidence="2" type="ORF">QSP1433_LOCUS1992</name>
</gene>
<dbReference type="EMBL" id="HBHK01003329">
    <property type="protein sequence ID" value="CAD9667178.1"/>
    <property type="molecule type" value="Transcribed_RNA"/>
</dbReference>
<name>A0A7S2RCV5_9STRA</name>
<sequence length="355" mass="38693">MVRKQKFTATTTTFHTSAGSAPMQEAFAAAAAANVGMGGDEKATPQVTDPEIIEYVKSKITTEMGILEKVYLPDEELCAESVECMKCTAWKTPCFWPCAILCGPIFCCVANSSEKKWKVYKYFLTDLGLGRIGYEDQEIVFYKYSVITSAVWTSLFSTSSPCYTRNIYGIRFLIRSGVSKKASHGKGTTWMVRRNVLSVILGKLGQHGVGGMISNMLAGMGATQAAAAAEAMNRAGAYDFQKAPVAVPEAEAVQAEAVQVTKRVFIYLDTDPGNKKIVTLEQSMSWDDCLERFKDELVIKDNDVTASVFLVKNDIKVCVSENADIAQDDVLMIVANRPVAVSIVKLEEAGALSIT</sequence>
<protein>
    <submittedName>
        <fullName evidence="2">Uncharacterized protein</fullName>
    </submittedName>
</protein>
<evidence type="ECO:0000313" key="2">
    <source>
        <dbReference type="EMBL" id="CAD9667181.1"/>
    </source>
</evidence>